<dbReference type="AlphaFoldDB" id="A0AA39ZTU2"/>
<dbReference type="Proteomes" id="UP001172101">
    <property type="component" value="Unassembled WGS sequence"/>
</dbReference>
<dbReference type="RefSeq" id="XP_060290264.1">
    <property type="nucleotide sequence ID" value="XM_060443042.1"/>
</dbReference>
<protein>
    <submittedName>
        <fullName evidence="1">Uncharacterized protein</fullName>
    </submittedName>
</protein>
<reference evidence="1" key="1">
    <citation type="submission" date="2023-06" db="EMBL/GenBank/DDBJ databases">
        <title>Genome-scale phylogeny and comparative genomics of the fungal order Sordariales.</title>
        <authorList>
            <consortium name="Lawrence Berkeley National Laboratory"/>
            <person name="Hensen N."/>
            <person name="Bonometti L."/>
            <person name="Westerberg I."/>
            <person name="Brannstrom I.O."/>
            <person name="Guillou S."/>
            <person name="Cros-Aarteil S."/>
            <person name="Calhoun S."/>
            <person name="Haridas S."/>
            <person name="Kuo A."/>
            <person name="Mondo S."/>
            <person name="Pangilinan J."/>
            <person name="Riley R."/>
            <person name="LaButti K."/>
            <person name="Andreopoulos B."/>
            <person name="Lipzen A."/>
            <person name="Chen C."/>
            <person name="Yanf M."/>
            <person name="Daum C."/>
            <person name="Ng V."/>
            <person name="Clum A."/>
            <person name="Steindorff A."/>
            <person name="Ohm R."/>
            <person name="Martin F."/>
            <person name="Silar P."/>
            <person name="Natvig D."/>
            <person name="Lalanne C."/>
            <person name="Gautier V."/>
            <person name="Ament-velasquez S.L."/>
            <person name="Kruys A."/>
            <person name="Hutchinson M.I."/>
            <person name="Powell A.J."/>
            <person name="Barry K."/>
            <person name="Miller A.N."/>
            <person name="Grigoriev I.V."/>
            <person name="Debuchy R."/>
            <person name="Gladieux P."/>
            <person name="Thoren M.H."/>
            <person name="Johannesson H."/>
        </authorList>
    </citation>
    <scope>NUCLEOTIDE SEQUENCE</scope>
    <source>
        <strain evidence="1">SMH2392-1A</strain>
    </source>
</reference>
<sequence>MAQASLCAARLVLRQPSPHTGDPSGCKEIWSVVKNLYWAIQDPPPNVSAKYSQRLLGKVATKLVTLLPKSLLEFYVLPLHVRLAGGPSGHGIGAAPGAASGYMTPPATPRQHA</sequence>
<keyword evidence="2" id="KW-1185">Reference proteome</keyword>
<dbReference type="GeneID" id="85326312"/>
<evidence type="ECO:0000313" key="2">
    <source>
        <dbReference type="Proteomes" id="UP001172101"/>
    </source>
</evidence>
<proteinExistence type="predicted"/>
<gene>
    <name evidence="1" type="ORF">B0T26DRAFT_731183</name>
</gene>
<organism evidence="1 2">
    <name type="scientific">Lasiosphaeria miniovina</name>
    <dbReference type="NCBI Taxonomy" id="1954250"/>
    <lineage>
        <taxon>Eukaryota</taxon>
        <taxon>Fungi</taxon>
        <taxon>Dikarya</taxon>
        <taxon>Ascomycota</taxon>
        <taxon>Pezizomycotina</taxon>
        <taxon>Sordariomycetes</taxon>
        <taxon>Sordariomycetidae</taxon>
        <taxon>Sordariales</taxon>
        <taxon>Lasiosphaeriaceae</taxon>
        <taxon>Lasiosphaeria</taxon>
    </lineage>
</organism>
<name>A0AA39ZTU2_9PEZI</name>
<comment type="caution">
    <text evidence="1">The sequence shown here is derived from an EMBL/GenBank/DDBJ whole genome shotgun (WGS) entry which is preliminary data.</text>
</comment>
<accession>A0AA39ZTU2</accession>
<evidence type="ECO:0000313" key="1">
    <source>
        <dbReference type="EMBL" id="KAK0703405.1"/>
    </source>
</evidence>
<dbReference type="EMBL" id="JAUIRO010000008">
    <property type="protein sequence ID" value="KAK0703405.1"/>
    <property type="molecule type" value="Genomic_DNA"/>
</dbReference>